<dbReference type="Gene3D" id="3.50.50.60">
    <property type="entry name" value="FAD/NAD(P)-binding domain"/>
    <property type="match status" value="1"/>
</dbReference>
<evidence type="ECO:0000256" key="3">
    <source>
        <dbReference type="ARBA" id="ARBA00005995"/>
    </source>
</evidence>
<dbReference type="InterPro" id="IPR050281">
    <property type="entry name" value="Flavin_monoamine_oxidase"/>
</dbReference>
<dbReference type="GO" id="GO:0005737">
    <property type="term" value="C:cytoplasm"/>
    <property type="evidence" value="ECO:0007669"/>
    <property type="project" value="UniProtKB-SubCell"/>
</dbReference>
<dbReference type="SUPFAM" id="SSF51905">
    <property type="entry name" value="FAD/NAD(P)-binding domain"/>
    <property type="match status" value="1"/>
</dbReference>
<evidence type="ECO:0000256" key="1">
    <source>
        <dbReference type="ARBA" id="ARBA00001974"/>
    </source>
</evidence>
<dbReference type="GeneID" id="136809169"/>
<dbReference type="PANTHER" id="PTHR10742:SF405">
    <property type="entry name" value="PEROXISOMAL N(1)-ACETYL-SPERMINE_SPERMIDINE OXIDASE"/>
    <property type="match status" value="1"/>
</dbReference>
<evidence type="ECO:0000256" key="7">
    <source>
        <dbReference type="ARBA" id="ARBA00023002"/>
    </source>
</evidence>
<dbReference type="SUPFAM" id="SSF54373">
    <property type="entry name" value="FAD-linked reductases, C-terminal domain"/>
    <property type="match status" value="1"/>
</dbReference>
<comment type="cofactor">
    <cofactor evidence="1">
        <name>FAD</name>
        <dbReference type="ChEBI" id="CHEBI:57692"/>
    </cofactor>
</comment>
<evidence type="ECO:0000256" key="4">
    <source>
        <dbReference type="ARBA" id="ARBA00022490"/>
    </source>
</evidence>
<keyword evidence="6" id="KW-0274">FAD</keyword>
<reference evidence="10" key="1">
    <citation type="submission" date="2021-01" db="UniProtKB">
        <authorList>
            <consortium name="EnsemblMetazoa"/>
        </authorList>
    </citation>
    <scope>IDENTIFICATION</scope>
</reference>
<keyword evidence="11" id="KW-1185">Reference proteome</keyword>
<dbReference type="PANTHER" id="PTHR10742">
    <property type="entry name" value="FLAVIN MONOAMINE OXIDASE"/>
    <property type="match status" value="1"/>
</dbReference>
<proteinExistence type="inferred from homology"/>
<keyword evidence="7" id="KW-0560">Oxidoreductase</keyword>
<dbReference type="RefSeq" id="XP_066921788.1">
    <property type="nucleotide sequence ID" value="XM_067065687.1"/>
</dbReference>
<dbReference type="Pfam" id="PF01593">
    <property type="entry name" value="Amino_oxidase"/>
    <property type="match status" value="1"/>
</dbReference>
<keyword evidence="8" id="KW-0732">Signal</keyword>
<keyword evidence="5" id="KW-0285">Flavoprotein</keyword>
<name>A0A7M5X1U1_9CNID</name>
<evidence type="ECO:0000313" key="11">
    <source>
        <dbReference type="Proteomes" id="UP000594262"/>
    </source>
</evidence>
<dbReference type="AlphaFoldDB" id="A0A7M5X1U1"/>
<feature type="signal peptide" evidence="8">
    <location>
        <begin position="1"/>
        <end position="19"/>
    </location>
</feature>
<dbReference type="Proteomes" id="UP000594262">
    <property type="component" value="Unplaced"/>
</dbReference>
<evidence type="ECO:0000256" key="6">
    <source>
        <dbReference type="ARBA" id="ARBA00022827"/>
    </source>
</evidence>
<dbReference type="InterPro" id="IPR002937">
    <property type="entry name" value="Amino_oxidase"/>
</dbReference>
<feature type="domain" description="Amine oxidase" evidence="9">
    <location>
        <begin position="13"/>
        <end position="466"/>
    </location>
</feature>
<dbReference type="InterPro" id="IPR036188">
    <property type="entry name" value="FAD/NAD-bd_sf"/>
</dbReference>
<evidence type="ECO:0000256" key="5">
    <source>
        <dbReference type="ARBA" id="ARBA00022630"/>
    </source>
</evidence>
<accession>A0A7M5X1U1</accession>
<protein>
    <recommendedName>
        <fullName evidence="9">Amine oxidase domain-containing protein</fullName>
    </recommendedName>
</protein>
<feature type="chain" id="PRO_5029759571" description="Amine oxidase domain-containing protein" evidence="8">
    <location>
        <begin position="20"/>
        <end position="477"/>
    </location>
</feature>
<evidence type="ECO:0000259" key="9">
    <source>
        <dbReference type="Pfam" id="PF01593"/>
    </source>
</evidence>
<evidence type="ECO:0000256" key="2">
    <source>
        <dbReference type="ARBA" id="ARBA00004496"/>
    </source>
</evidence>
<dbReference type="GO" id="GO:0046592">
    <property type="term" value="F:polyamine oxidase activity"/>
    <property type="evidence" value="ECO:0007669"/>
    <property type="project" value="TreeGrafter"/>
</dbReference>
<dbReference type="OrthoDB" id="2019015at2759"/>
<sequence>MKKKTVLIIGAGICGLACARELTKHDAINVVVLEASNRIGGRIHSHTTEDGVSLELGAHYIHGTIGNPIYDFAVEKGIIEKTIEKQEWESHETLRFFGKDITLDSTNKTKAADMAENFAESMIDQLCEGQDLDSKNFDNLGDYWNHKVETFKEGLSPGDEPLINAMQCVFNHLRLTEMAYNGCDRLEQIDIESYVVDEEIPGNRYFNPIAGYSKIVDALYEDIREGVVLRNHRVYKVDHSTPKENGFRVLCENGESFNADIVLVTASVNVLKSMLVTEGFFEPPLPCEKKQALEKVKLSNVVKLFFKFTNPFPNEDVKYLHFFPSEQCMKMSKLGWVYELERIGNSDWWLTWIVGDLITEYHNYDSKKIFAKELFEHLKTQYLDFPSDLEIDNDSIVTHDWSQDPNFQGGYSYFETGGNIKEIIPILRKPIVYDTNETKCRLILSGEITMQDYFSTTHAGFTAGVRDGKEIAKLLGF</sequence>
<organism evidence="10 11">
    <name type="scientific">Clytia hemisphaerica</name>
    <dbReference type="NCBI Taxonomy" id="252671"/>
    <lineage>
        <taxon>Eukaryota</taxon>
        <taxon>Metazoa</taxon>
        <taxon>Cnidaria</taxon>
        <taxon>Hydrozoa</taxon>
        <taxon>Hydroidolina</taxon>
        <taxon>Leptothecata</taxon>
        <taxon>Obeliida</taxon>
        <taxon>Clytiidae</taxon>
        <taxon>Clytia</taxon>
    </lineage>
</organism>
<evidence type="ECO:0000256" key="8">
    <source>
        <dbReference type="SAM" id="SignalP"/>
    </source>
</evidence>
<dbReference type="EnsemblMetazoa" id="CLYHEMT016327.1">
    <property type="protein sequence ID" value="CLYHEMP016327.1"/>
    <property type="gene ID" value="CLYHEMG016327"/>
</dbReference>
<dbReference type="Gene3D" id="3.90.660.10">
    <property type="match status" value="1"/>
</dbReference>
<keyword evidence="4" id="KW-0963">Cytoplasm</keyword>
<comment type="subcellular location">
    <subcellularLocation>
        <location evidence="2">Cytoplasm</location>
    </subcellularLocation>
</comment>
<comment type="similarity">
    <text evidence="3">Belongs to the flavin monoamine oxidase family.</text>
</comment>
<evidence type="ECO:0000313" key="10">
    <source>
        <dbReference type="EnsemblMetazoa" id="CLYHEMP016327.1"/>
    </source>
</evidence>